<evidence type="ECO:0000313" key="3">
    <source>
        <dbReference type="EMBL" id="MFC5004505.1"/>
    </source>
</evidence>
<evidence type="ECO:0000256" key="1">
    <source>
        <dbReference type="ARBA" id="ARBA00023002"/>
    </source>
</evidence>
<evidence type="ECO:0000313" key="4">
    <source>
        <dbReference type="Proteomes" id="UP001595912"/>
    </source>
</evidence>
<sequence>MSRASSAKAHDAEPLLPVVEELGIGFVAYSPLARGFLSGAVKSREHYGAADFRQLIPWWAPENFDQNVAIVSELTKFAETRDATLAQLALAWLLAKKDSIVPIPGSRNPGRVAQNIAAVDLALTADDLAHIDAIAPTGGIGNRR</sequence>
<dbReference type="InterPro" id="IPR023210">
    <property type="entry name" value="NADP_OxRdtase_dom"/>
</dbReference>
<dbReference type="Proteomes" id="UP001595912">
    <property type="component" value="Unassembled WGS sequence"/>
</dbReference>
<organism evidence="3 4">
    <name type="scientific">Dactylosporangium cerinum</name>
    <dbReference type="NCBI Taxonomy" id="1434730"/>
    <lineage>
        <taxon>Bacteria</taxon>
        <taxon>Bacillati</taxon>
        <taxon>Actinomycetota</taxon>
        <taxon>Actinomycetes</taxon>
        <taxon>Micromonosporales</taxon>
        <taxon>Micromonosporaceae</taxon>
        <taxon>Dactylosporangium</taxon>
    </lineage>
</organism>
<keyword evidence="4" id="KW-1185">Reference proteome</keyword>
<dbReference type="InterPro" id="IPR050791">
    <property type="entry name" value="Aldo-Keto_reductase"/>
</dbReference>
<proteinExistence type="predicted"/>
<dbReference type="PANTHER" id="PTHR43625:SF40">
    <property type="entry name" value="ALDO-KETO REDUCTASE YAKC [NADP(+)]"/>
    <property type="match status" value="1"/>
</dbReference>
<keyword evidence="1" id="KW-0560">Oxidoreductase</keyword>
<evidence type="ECO:0000259" key="2">
    <source>
        <dbReference type="Pfam" id="PF00248"/>
    </source>
</evidence>
<dbReference type="RefSeq" id="WP_380124469.1">
    <property type="nucleotide sequence ID" value="NZ_JBHSIU010000066.1"/>
</dbReference>
<dbReference type="InterPro" id="IPR036812">
    <property type="entry name" value="NAD(P)_OxRdtase_dom_sf"/>
</dbReference>
<dbReference type="Pfam" id="PF00248">
    <property type="entry name" value="Aldo_ket_red"/>
    <property type="match status" value="1"/>
</dbReference>
<reference evidence="4" key="1">
    <citation type="journal article" date="2019" name="Int. J. Syst. Evol. Microbiol.">
        <title>The Global Catalogue of Microorganisms (GCM) 10K type strain sequencing project: providing services to taxonomists for standard genome sequencing and annotation.</title>
        <authorList>
            <consortium name="The Broad Institute Genomics Platform"/>
            <consortium name="The Broad Institute Genome Sequencing Center for Infectious Disease"/>
            <person name="Wu L."/>
            <person name="Ma J."/>
        </authorList>
    </citation>
    <scope>NUCLEOTIDE SEQUENCE [LARGE SCALE GENOMIC DNA]</scope>
    <source>
        <strain evidence="4">CGMCC 4.7152</strain>
    </source>
</reference>
<comment type="caution">
    <text evidence="3">The sequence shown here is derived from an EMBL/GenBank/DDBJ whole genome shotgun (WGS) entry which is preliminary data.</text>
</comment>
<dbReference type="SUPFAM" id="SSF51430">
    <property type="entry name" value="NAD(P)-linked oxidoreductase"/>
    <property type="match status" value="1"/>
</dbReference>
<feature type="domain" description="NADP-dependent oxidoreductase" evidence="2">
    <location>
        <begin position="10"/>
        <end position="134"/>
    </location>
</feature>
<gene>
    <name evidence="3" type="ORF">ACFPIJ_42610</name>
</gene>
<dbReference type="PANTHER" id="PTHR43625">
    <property type="entry name" value="AFLATOXIN B1 ALDEHYDE REDUCTASE"/>
    <property type="match status" value="1"/>
</dbReference>
<dbReference type="EMBL" id="JBHSIU010000066">
    <property type="protein sequence ID" value="MFC5004505.1"/>
    <property type="molecule type" value="Genomic_DNA"/>
</dbReference>
<protein>
    <submittedName>
        <fullName evidence="3">Aldo/keto reductase</fullName>
    </submittedName>
</protein>
<dbReference type="Gene3D" id="3.20.20.100">
    <property type="entry name" value="NADP-dependent oxidoreductase domain"/>
    <property type="match status" value="1"/>
</dbReference>
<name>A0ABV9W993_9ACTN</name>
<accession>A0ABV9W993</accession>